<organism evidence="1 2">
    <name type="scientific">Daucus carota subsp. sativus</name>
    <name type="common">Carrot</name>
    <dbReference type="NCBI Taxonomy" id="79200"/>
    <lineage>
        <taxon>Eukaryota</taxon>
        <taxon>Viridiplantae</taxon>
        <taxon>Streptophyta</taxon>
        <taxon>Embryophyta</taxon>
        <taxon>Tracheophyta</taxon>
        <taxon>Spermatophyta</taxon>
        <taxon>Magnoliopsida</taxon>
        <taxon>eudicotyledons</taxon>
        <taxon>Gunneridae</taxon>
        <taxon>Pentapetalae</taxon>
        <taxon>asterids</taxon>
        <taxon>campanulids</taxon>
        <taxon>Apiales</taxon>
        <taxon>Apiaceae</taxon>
        <taxon>Apioideae</taxon>
        <taxon>Scandiceae</taxon>
        <taxon>Daucinae</taxon>
        <taxon>Daucus</taxon>
        <taxon>Daucus sect. Daucus</taxon>
    </lineage>
</organism>
<reference evidence="1" key="2">
    <citation type="submission" date="2022-03" db="EMBL/GenBank/DDBJ databases">
        <title>Draft title - Genomic analysis of global carrot germplasm unveils the trajectory of domestication and the origin of high carotenoid orange carrot.</title>
        <authorList>
            <person name="Iorizzo M."/>
            <person name="Ellison S."/>
            <person name="Senalik D."/>
            <person name="Macko-Podgorni A."/>
            <person name="Grzebelus D."/>
            <person name="Bostan H."/>
            <person name="Rolling W."/>
            <person name="Curaba J."/>
            <person name="Simon P."/>
        </authorList>
    </citation>
    <scope>NUCLEOTIDE SEQUENCE</scope>
    <source>
        <tissue evidence="1">Leaf</tissue>
    </source>
</reference>
<dbReference type="EMBL" id="CP093347">
    <property type="protein sequence ID" value="WOH01295.1"/>
    <property type="molecule type" value="Genomic_DNA"/>
</dbReference>
<protein>
    <submittedName>
        <fullName evidence="1">Uncharacterized protein</fullName>
    </submittedName>
</protein>
<reference evidence="1" key="1">
    <citation type="journal article" date="2016" name="Nat. Genet.">
        <title>A high-quality carrot genome assembly provides new insights into carotenoid accumulation and asterid genome evolution.</title>
        <authorList>
            <person name="Iorizzo M."/>
            <person name="Ellison S."/>
            <person name="Senalik D."/>
            <person name="Zeng P."/>
            <person name="Satapoomin P."/>
            <person name="Huang J."/>
            <person name="Bowman M."/>
            <person name="Iovene M."/>
            <person name="Sanseverino W."/>
            <person name="Cavagnaro P."/>
            <person name="Yildiz M."/>
            <person name="Macko-Podgorni A."/>
            <person name="Moranska E."/>
            <person name="Grzebelus E."/>
            <person name="Grzebelus D."/>
            <person name="Ashrafi H."/>
            <person name="Zheng Z."/>
            <person name="Cheng S."/>
            <person name="Spooner D."/>
            <person name="Van Deynze A."/>
            <person name="Simon P."/>
        </authorList>
    </citation>
    <scope>NUCLEOTIDE SEQUENCE</scope>
    <source>
        <tissue evidence="1">Leaf</tissue>
    </source>
</reference>
<proteinExistence type="predicted"/>
<evidence type="ECO:0000313" key="1">
    <source>
        <dbReference type="EMBL" id="WOH01295.1"/>
    </source>
</evidence>
<keyword evidence="2" id="KW-1185">Reference proteome</keyword>
<evidence type="ECO:0000313" key="2">
    <source>
        <dbReference type="Proteomes" id="UP000077755"/>
    </source>
</evidence>
<dbReference type="Proteomes" id="UP000077755">
    <property type="component" value="Chromosome 5"/>
</dbReference>
<dbReference type="Gramene" id="KZM94819">
    <property type="protein sequence ID" value="KZM94819"/>
    <property type="gene ID" value="DCAR_018061"/>
</dbReference>
<name>A0A161YMD7_DAUCS</name>
<gene>
    <name evidence="1" type="ORF">DCAR_0520677</name>
</gene>
<sequence length="105" mass="12512">MNLLQLKNENASMEHKIKSLMEENSELEEKIKLMEIQQANDEAVVEILKNHVEERREFNSFLRDDSNFEPAEIERRAKLREEIISKREDTKRAKASRDVEKKVKD</sequence>
<dbReference type="AlphaFoldDB" id="A0A161YMD7"/>
<accession>A0A161YMD7</accession>